<evidence type="ECO:0000313" key="2">
    <source>
        <dbReference type="Proteomes" id="UP000027215"/>
    </source>
</evidence>
<dbReference type="HOGENOM" id="CLU_2573117_0_0_6"/>
<dbReference type="PATRIC" id="fig|155920.8.peg.1322"/>
<proteinExistence type="predicted"/>
<sequence>MEDSLFTEKILLRGQECMFGVMAGGLLAVKFVNINAFSDRSLEVNCTHKRGQQVMSKSTTRIPMYIGPRGQQSLLVEWEQH</sequence>
<accession>A0A060H765</accession>
<dbReference type="AlphaFoldDB" id="A0A060H765"/>
<organism evidence="1 2">
    <name type="scientific">Xylella fastidiosa subsp. sandyi Ann-1</name>
    <dbReference type="NCBI Taxonomy" id="155920"/>
    <lineage>
        <taxon>Bacteria</taxon>
        <taxon>Pseudomonadati</taxon>
        <taxon>Pseudomonadota</taxon>
        <taxon>Gammaproteobacteria</taxon>
        <taxon>Lysobacterales</taxon>
        <taxon>Lysobacteraceae</taxon>
        <taxon>Xylella</taxon>
    </lineage>
</organism>
<gene>
    <name evidence="1" type="ORF">D934_05565</name>
</gene>
<dbReference type="Proteomes" id="UP000027215">
    <property type="component" value="Chromosome"/>
</dbReference>
<dbReference type="KEGG" id="xfs:D934_05565"/>
<reference evidence="1 2" key="1">
    <citation type="submission" date="2013-08" db="EMBL/GenBank/DDBJ databases">
        <authorList>
            <person name="Stouthamer R."/>
            <person name="Nunney L."/>
        </authorList>
    </citation>
    <scope>NUCLEOTIDE SEQUENCE [LARGE SCALE GENOMIC DNA]</scope>
    <source>
        <strain evidence="2">ann-1</strain>
    </source>
</reference>
<dbReference type="EMBL" id="CP006696">
    <property type="protein sequence ID" value="AIC11160.1"/>
    <property type="molecule type" value="Genomic_DNA"/>
</dbReference>
<evidence type="ECO:0000313" key="1">
    <source>
        <dbReference type="EMBL" id="AIC11160.1"/>
    </source>
</evidence>
<name>A0A060H765_XYLFS</name>
<protein>
    <submittedName>
        <fullName evidence="1">Uncharacterized protein</fullName>
    </submittedName>
</protein>